<protein>
    <submittedName>
        <fullName evidence="2">115 kDa protein in type-1 retrotransposable element R1DM</fullName>
    </submittedName>
</protein>
<dbReference type="EMBL" id="BPLQ01010973">
    <property type="protein sequence ID" value="GIY54780.1"/>
    <property type="molecule type" value="Genomic_DNA"/>
</dbReference>
<evidence type="ECO:0000313" key="3">
    <source>
        <dbReference type="Proteomes" id="UP001054837"/>
    </source>
</evidence>
<sequence>MSNVNLRTINWLKLKINLARLLENHTNVIYSLSVHDLDNYIKGIQKDILENILQSQKPRKCDKKSKVYAPVLRSDGSLTSSTGETITTILQHHFPVRAYKNEIYTEELATTSFHELSSLEIERALAKIKSRKAPGIDKIPGEIVKEIYAANKEWFVLLFNMLLRNGRFPSPWKIAEVVLIPKVRKKLNMPSHYRPICLLSTWGKLYDRIIVDRLIYHLEMANYFSPNQFGFRRKKSTFSAIENIKRYVSQADGEGQVTCLISLDIANAFNSVSFTLLMRRPVLAASEASRTLLRSAQRKRGEKDPVAFPIPILFDQRRRLHRSPYFYFQSVLLCFNWRGVPARIIFCD</sequence>
<dbReference type="GO" id="GO:0071897">
    <property type="term" value="P:DNA biosynthetic process"/>
    <property type="evidence" value="ECO:0007669"/>
    <property type="project" value="UniProtKB-ARBA"/>
</dbReference>
<dbReference type="InterPro" id="IPR043502">
    <property type="entry name" value="DNA/RNA_pol_sf"/>
</dbReference>
<accession>A0AAV4UAY6</accession>
<dbReference type="SUPFAM" id="SSF56672">
    <property type="entry name" value="DNA/RNA polymerases"/>
    <property type="match status" value="1"/>
</dbReference>
<evidence type="ECO:0000259" key="1">
    <source>
        <dbReference type="Pfam" id="PF00078"/>
    </source>
</evidence>
<organism evidence="2 3">
    <name type="scientific">Caerostris darwini</name>
    <dbReference type="NCBI Taxonomy" id="1538125"/>
    <lineage>
        <taxon>Eukaryota</taxon>
        <taxon>Metazoa</taxon>
        <taxon>Ecdysozoa</taxon>
        <taxon>Arthropoda</taxon>
        <taxon>Chelicerata</taxon>
        <taxon>Arachnida</taxon>
        <taxon>Araneae</taxon>
        <taxon>Araneomorphae</taxon>
        <taxon>Entelegynae</taxon>
        <taxon>Araneoidea</taxon>
        <taxon>Araneidae</taxon>
        <taxon>Caerostris</taxon>
    </lineage>
</organism>
<gene>
    <name evidence="2" type="primary">R1A1-element ORF2</name>
    <name evidence="2" type="ORF">CDAR_391121</name>
</gene>
<dbReference type="InterPro" id="IPR000477">
    <property type="entry name" value="RT_dom"/>
</dbReference>
<dbReference type="PANTHER" id="PTHR19446">
    <property type="entry name" value="REVERSE TRANSCRIPTASES"/>
    <property type="match status" value="1"/>
</dbReference>
<dbReference type="Pfam" id="PF00078">
    <property type="entry name" value="RVT_1"/>
    <property type="match status" value="1"/>
</dbReference>
<keyword evidence="3" id="KW-1185">Reference proteome</keyword>
<comment type="caution">
    <text evidence="2">The sequence shown here is derived from an EMBL/GenBank/DDBJ whole genome shotgun (WGS) entry which is preliminary data.</text>
</comment>
<reference evidence="2 3" key="1">
    <citation type="submission" date="2021-06" db="EMBL/GenBank/DDBJ databases">
        <title>Caerostris darwini draft genome.</title>
        <authorList>
            <person name="Kono N."/>
            <person name="Arakawa K."/>
        </authorList>
    </citation>
    <scope>NUCLEOTIDE SEQUENCE [LARGE SCALE GENOMIC DNA]</scope>
</reference>
<proteinExistence type="predicted"/>
<name>A0AAV4UAY6_9ARAC</name>
<dbReference type="Proteomes" id="UP001054837">
    <property type="component" value="Unassembled WGS sequence"/>
</dbReference>
<feature type="domain" description="Reverse transcriptase" evidence="1">
    <location>
        <begin position="185"/>
        <end position="279"/>
    </location>
</feature>
<dbReference type="AlphaFoldDB" id="A0AAV4UAY6"/>
<evidence type="ECO:0000313" key="2">
    <source>
        <dbReference type="EMBL" id="GIY54780.1"/>
    </source>
</evidence>